<evidence type="ECO:0000259" key="2">
    <source>
        <dbReference type="Pfam" id="PF00535"/>
    </source>
</evidence>
<comment type="caution">
    <text evidence="3">The sequence shown here is derived from an EMBL/GenBank/DDBJ whole genome shotgun (WGS) entry which is preliminary data.</text>
</comment>
<evidence type="ECO:0000313" key="4">
    <source>
        <dbReference type="Proteomes" id="UP000663792"/>
    </source>
</evidence>
<dbReference type="EMBL" id="JAERWK010000021">
    <property type="protein sequence ID" value="MBM9468980.1"/>
    <property type="molecule type" value="Genomic_DNA"/>
</dbReference>
<dbReference type="CDD" id="cd00761">
    <property type="entry name" value="Glyco_tranf_GTA_type"/>
    <property type="match status" value="1"/>
</dbReference>
<proteinExistence type="predicted"/>
<dbReference type="PANTHER" id="PTHR22916:SF3">
    <property type="entry name" value="UDP-GLCNAC:BETAGAL BETA-1,3-N-ACETYLGLUCOSAMINYLTRANSFERASE-LIKE PROTEIN 1"/>
    <property type="match status" value="1"/>
</dbReference>
<dbReference type="PANTHER" id="PTHR22916">
    <property type="entry name" value="GLYCOSYLTRANSFERASE"/>
    <property type="match status" value="1"/>
</dbReference>
<dbReference type="SUPFAM" id="SSF53448">
    <property type="entry name" value="Nucleotide-diphospho-sugar transferases"/>
    <property type="match status" value="1"/>
</dbReference>
<feature type="domain" description="Glycosyltransferase 2-like" evidence="2">
    <location>
        <begin position="38"/>
        <end position="203"/>
    </location>
</feature>
<reference evidence="3" key="1">
    <citation type="submission" date="2021-01" db="EMBL/GenBank/DDBJ databases">
        <title>YIM 132084 draft genome.</title>
        <authorList>
            <person name="An D."/>
        </authorList>
    </citation>
    <scope>NUCLEOTIDE SEQUENCE</scope>
    <source>
        <strain evidence="3">YIM 132084</strain>
    </source>
</reference>
<dbReference type="InterPro" id="IPR001173">
    <property type="entry name" value="Glyco_trans_2-like"/>
</dbReference>
<feature type="region of interest" description="Disordered" evidence="1">
    <location>
        <begin position="1"/>
        <end position="29"/>
    </location>
</feature>
<organism evidence="3 4">
    <name type="scientific">Nakamurella leprariae</name>
    <dbReference type="NCBI Taxonomy" id="2803911"/>
    <lineage>
        <taxon>Bacteria</taxon>
        <taxon>Bacillati</taxon>
        <taxon>Actinomycetota</taxon>
        <taxon>Actinomycetes</taxon>
        <taxon>Nakamurellales</taxon>
        <taxon>Nakamurellaceae</taxon>
        <taxon>Nakamurella</taxon>
    </lineage>
</organism>
<dbReference type="RefSeq" id="WP_205261929.1">
    <property type="nucleotide sequence ID" value="NZ_JAERWK010000021.1"/>
</dbReference>
<dbReference type="Gene3D" id="3.90.550.10">
    <property type="entry name" value="Spore Coat Polysaccharide Biosynthesis Protein SpsA, Chain A"/>
    <property type="match status" value="1"/>
</dbReference>
<dbReference type="InterPro" id="IPR029044">
    <property type="entry name" value="Nucleotide-diphossugar_trans"/>
</dbReference>
<evidence type="ECO:0000313" key="3">
    <source>
        <dbReference type="EMBL" id="MBM9468980.1"/>
    </source>
</evidence>
<accession>A0A938YJK6</accession>
<protein>
    <submittedName>
        <fullName evidence="3">Glycosyltransferase family 2 protein</fullName>
    </submittedName>
</protein>
<dbReference type="Pfam" id="PF00535">
    <property type="entry name" value="Glycos_transf_2"/>
    <property type="match status" value="1"/>
</dbReference>
<keyword evidence="4" id="KW-1185">Reference proteome</keyword>
<name>A0A938YJK6_9ACTN</name>
<dbReference type="Proteomes" id="UP000663792">
    <property type="component" value="Unassembled WGS sequence"/>
</dbReference>
<gene>
    <name evidence="3" type="ORF">JL106_16975</name>
</gene>
<dbReference type="AlphaFoldDB" id="A0A938YJK6"/>
<dbReference type="GO" id="GO:0016758">
    <property type="term" value="F:hexosyltransferase activity"/>
    <property type="evidence" value="ECO:0007669"/>
    <property type="project" value="UniProtKB-ARBA"/>
</dbReference>
<sequence>MPDQPAGPSTDPATVLPFTGGAGGATRHDEVPGTATISVVVPVYRVERFVGDCVRSLAAQTRRPDQVVLVDDRGGDASMDVALAAARACGLPVTVVTCPSNGGIGRARNLGLQAATGDLVLFLDSDDTLVPDALTELLAALRREQADFASGRTVEVLPDGTELDVMEPAAGVPAVSGAEFARGLLVNRFRAHSATKLFRRSALPEDLFDVDRAYEDFLPNFRQAMESSRVALTDRAVLRYRVNPASVSRSFGRHTEDLFAVSRDVRTELADRDLLTRWSREWSVYQAVNLAIAVGNTAVRARHLDPAVTGTDTAIAAARALVRPAVLRALAADRRWRDLAACVVLKVSPRLYSSILRFR</sequence>
<evidence type="ECO:0000256" key="1">
    <source>
        <dbReference type="SAM" id="MobiDB-lite"/>
    </source>
</evidence>